<dbReference type="SUPFAM" id="SSF50331">
    <property type="entry name" value="MOP-like"/>
    <property type="match status" value="2"/>
</dbReference>
<dbReference type="Gene3D" id="2.40.50.100">
    <property type="match status" value="2"/>
</dbReference>
<feature type="domain" description="Mop" evidence="4">
    <location>
        <begin position="281"/>
        <end position="347"/>
    </location>
</feature>
<dbReference type="InterPro" id="IPR013762">
    <property type="entry name" value="Integrase-like_cat_sf"/>
</dbReference>
<dbReference type="eggNOG" id="COG0582">
    <property type="taxonomic scope" value="Bacteria"/>
</dbReference>
<dbReference type="CDD" id="cd00397">
    <property type="entry name" value="DNA_BRE_C"/>
    <property type="match status" value="1"/>
</dbReference>
<sequence length="352" mass="39117">MKRTDKTCPREFFSVSEHVSYLEPVQIRHLEKAFTDWKGVAKRANSVLARERMWLIFVLLRHTGARLGEVLSLDDTEAFDKSGPLVRLGGGDRVREVPLAEDFYSEVMDILESPMGCGLRGSFFHVDPGYFRRICYARGKECGLPKELVGPNALRNTRAIEMLRAGVPITIVKDILGQSSLDLTAHFQQFSREDIRSIVDSAHQAMRQRTSARNSFIGHVLQITFDAVMAEVVLETRSGIRVCAVITAESLRNLKITEGTPVIATVKAPLVNVIKSLHTPVGSARNRFSARVMRVTGATVISEILGQLPDGTEVCALVSTHRADSLALQPGETVEFWFKSLSVVLNTVQLWD</sequence>
<gene>
    <name evidence="6" type="ordered locus">BN4_11372</name>
</gene>
<protein>
    <submittedName>
        <fullName evidence="6">TOBE domain protein</fullName>
    </submittedName>
</protein>
<evidence type="ECO:0000259" key="5">
    <source>
        <dbReference type="PROSITE" id="PS51898"/>
    </source>
</evidence>
<dbReference type="GO" id="GO:0015074">
    <property type="term" value="P:DNA integration"/>
    <property type="evidence" value="ECO:0007669"/>
    <property type="project" value="InterPro"/>
</dbReference>
<dbReference type="KEGG" id="dpi:BN4_11372"/>
<dbReference type="GO" id="GO:0006310">
    <property type="term" value="P:DNA recombination"/>
    <property type="evidence" value="ECO:0007669"/>
    <property type="project" value="UniProtKB-KW"/>
</dbReference>
<organism evidence="6 7">
    <name type="scientific">Pseudodesulfovibrio piezophilus (strain DSM 21447 / JCM 15486 / C1TLV30)</name>
    <name type="common">Desulfovibrio piezophilus</name>
    <dbReference type="NCBI Taxonomy" id="1322246"/>
    <lineage>
        <taxon>Bacteria</taxon>
        <taxon>Pseudomonadati</taxon>
        <taxon>Thermodesulfobacteriota</taxon>
        <taxon>Desulfovibrionia</taxon>
        <taxon>Desulfovibrionales</taxon>
        <taxon>Desulfovibrionaceae</taxon>
    </lineage>
</organism>
<keyword evidence="7" id="KW-1185">Reference proteome</keyword>
<dbReference type="GO" id="GO:0015689">
    <property type="term" value="P:molybdate ion transport"/>
    <property type="evidence" value="ECO:0007669"/>
    <property type="project" value="InterPro"/>
</dbReference>
<dbReference type="PROSITE" id="PS51898">
    <property type="entry name" value="TYR_RECOMBINASE"/>
    <property type="match status" value="1"/>
</dbReference>
<dbReference type="EMBL" id="FO203427">
    <property type="protein sequence ID" value="CCH48609.1"/>
    <property type="molecule type" value="Genomic_DNA"/>
</dbReference>
<dbReference type="eggNOG" id="COG3585">
    <property type="taxonomic scope" value="Bacteria"/>
</dbReference>
<dbReference type="Gene3D" id="1.10.443.10">
    <property type="entry name" value="Intergrase catalytic core"/>
    <property type="match status" value="1"/>
</dbReference>
<dbReference type="InterPro" id="IPR004606">
    <property type="entry name" value="Mop_domain"/>
</dbReference>
<evidence type="ECO:0000259" key="4">
    <source>
        <dbReference type="PROSITE" id="PS51866"/>
    </source>
</evidence>
<feature type="domain" description="Tyr recombinase" evidence="5">
    <location>
        <begin position="17"/>
        <end position="200"/>
    </location>
</feature>
<feature type="domain" description="Mop" evidence="4">
    <location>
        <begin position="209"/>
        <end position="275"/>
    </location>
</feature>
<evidence type="ECO:0000256" key="2">
    <source>
        <dbReference type="ARBA" id="ARBA00023172"/>
    </source>
</evidence>
<accession>M1WPV4</accession>
<dbReference type="BioCyc" id="DPIE1322246:BN4_RS06865-MONOMER"/>
<evidence type="ECO:0000313" key="6">
    <source>
        <dbReference type="EMBL" id="CCH48609.1"/>
    </source>
</evidence>
<dbReference type="AlphaFoldDB" id="M1WPV4"/>
<dbReference type="InterPro" id="IPR005116">
    <property type="entry name" value="Transp-assoc_OB_typ1"/>
</dbReference>
<dbReference type="Pfam" id="PF03459">
    <property type="entry name" value="TOBE"/>
    <property type="match status" value="2"/>
</dbReference>
<name>M1WPV4_PSEP2</name>
<dbReference type="PATRIC" id="fig|879567.3.peg.1429"/>
<dbReference type="GO" id="GO:0003677">
    <property type="term" value="F:DNA binding"/>
    <property type="evidence" value="ECO:0007669"/>
    <property type="project" value="InterPro"/>
</dbReference>
<dbReference type="RefSeq" id="WP_015414655.1">
    <property type="nucleotide sequence ID" value="NC_020409.1"/>
</dbReference>
<dbReference type="PROSITE" id="PS51866">
    <property type="entry name" value="MOP"/>
    <property type="match status" value="2"/>
</dbReference>
<dbReference type="SUPFAM" id="SSF56349">
    <property type="entry name" value="DNA breaking-rejoining enzymes"/>
    <property type="match status" value="1"/>
</dbReference>
<reference evidence="6 7" key="1">
    <citation type="journal article" date="2013" name="PLoS ONE">
        <title>The first genomic and proteomic characterization of a deep-sea sulfate reducer: insights into the piezophilic lifestyle of Desulfovibrio piezophilus.</title>
        <authorList>
            <person name="Pradel N."/>
            <person name="Ji B."/>
            <person name="Gimenez G."/>
            <person name="Talla E."/>
            <person name="Lenoble P."/>
            <person name="Garel M."/>
            <person name="Tamburini C."/>
            <person name="Fourquet P."/>
            <person name="Lebrun R."/>
            <person name="Bertin P."/>
            <person name="Denis Y."/>
            <person name="Pophillat M."/>
            <person name="Barbe V."/>
            <person name="Ollivier B."/>
            <person name="Dolla A."/>
        </authorList>
    </citation>
    <scope>NUCLEOTIDE SEQUENCE [LARGE SCALE GENOMIC DNA]</scope>
    <source>
        <strain evidence="7">DSM 10523 / SB164P1</strain>
    </source>
</reference>
<proteinExistence type="predicted"/>
<dbReference type="InterPro" id="IPR002104">
    <property type="entry name" value="Integrase_catalytic"/>
</dbReference>
<dbReference type="STRING" id="1322246.BN4_11372"/>
<evidence type="ECO:0000256" key="3">
    <source>
        <dbReference type="PROSITE-ProRule" id="PRU01213"/>
    </source>
</evidence>
<evidence type="ECO:0000256" key="1">
    <source>
        <dbReference type="ARBA" id="ARBA00022505"/>
    </source>
</evidence>
<keyword evidence="1 3" id="KW-0500">Molybdenum</keyword>
<dbReference type="HOGENOM" id="CLU_048862_0_0_7"/>
<dbReference type="InterPro" id="IPR011010">
    <property type="entry name" value="DNA_brk_join_enz"/>
</dbReference>
<dbReference type="Proteomes" id="UP000011724">
    <property type="component" value="Chromosome"/>
</dbReference>
<keyword evidence="2" id="KW-0233">DNA recombination</keyword>
<dbReference type="InterPro" id="IPR008995">
    <property type="entry name" value="Mo/tungstate-bd_C_term_dom"/>
</dbReference>
<evidence type="ECO:0000313" key="7">
    <source>
        <dbReference type="Proteomes" id="UP000011724"/>
    </source>
</evidence>
<reference evidence="7" key="2">
    <citation type="journal article" date="2013" name="Stand. Genomic Sci.">
        <title>Complete genome sequence of Desulfocapsa sulfexigens, a marine deltaproteobacterium specialized in disproportionating inorganic sulfur compounds.</title>
        <authorList>
            <person name="Finster K.W."/>
            <person name="Kjeldsen K.U."/>
            <person name="Kube M."/>
            <person name="Reinhardt R."/>
            <person name="Mussmann M."/>
            <person name="Amann R."/>
            <person name="Schreiber L."/>
        </authorList>
    </citation>
    <scope>NUCLEOTIDE SEQUENCE [LARGE SCALE GENOMIC DNA]</scope>
    <source>
        <strain evidence="7">DSM 10523 / SB164P1</strain>
    </source>
</reference>